<protein>
    <submittedName>
        <fullName evidence="1">Uncharacterized protein</fullName>
    </submittedName>
</protein>
<sequence length="570" mass="65347">MEIVSTTAYVACMSAQLLIAERDGYHLIEGLQEPGVSLAFTTPGFSNEKYSRGKMTEIFIDSTFSTIKHGYELYCVLVEYDLVSLPLSYLLLDTRSVKEDGKRGIRLTRWFAALRREGLNPNVVHTHKDFAGNNFDFSYYSSLIAVDHFVEVTAASIVFKPNNPAKSRAKSKTKCMIQALPEYLRFLADESDWILSKGQNKRCSAEQGQTLRSMIKRHLLRHPLLPQVVDDKKAAPGTLQFESYEEIHSCSVREMLEYCRSINRPKLFCYFWANWYRPSFGNVGSRWEIASLCGRRGSDAPIPISRTTMRLESRWRILKKDYASRFTRPRLDILTYIICTGLVPSRMHFHAQVEARSRRPSAYDDFVHLWRVCASAIGASVISDRDEVYHADHDKWHLVSFYCSENADGTYIVRAPPSFRPDLFQETLPLLRFDASDLIDDENIRSGAEVTNADDNGTGAEPPTYAEELESFQLLPSENPESVEENDEEFTELLPILGWTVGASVSNPRMQQDMRRFITTPASYIAHFKRPYEEALGQSRSEVNHTMRKAPKTYYYMRPQNQHNCSSETR</sequence>
<comment type="caution">
    <text evidence="1">The sequence shown here is derived from an EMBL/GenBank/DDBJ whole genome shotgun (WGS) entry which is preliminary data.</text>
</comment>
<proteinExistence type="predicted"/>
<gene>
    <name evidence="1" type="ORF">V1517DRAFT_376569</name>
</gene>
<dbReference type="Proteomes" id="UP001489719">
    <property type="component" value="Unassembled WGS sequence"/>
</dbReference>
<evidence type="ECO:0000313" key="1">
    <source>
        <dbReference type="EMBL" id="KAK9319346.1"/>
    </source>
</evidence>
<accession>A0ACC3TEP8</accession>
<organism evidence="1 2">
    <name type="scientific">Lipomyces orientalis</name>
    <dbReference type="NCBI Taxonomy" id="1233043"/>
    <lineage>
        <taxon>Eukaryota</taxon>
        <taxon>Fungi</taxon>
        <taxon>Dikarya</taxon>
        <taxon>Ascomycota</taxon>
        <taxon>Saccharomycotina</taxon>
        <taxon>Lipomycetes</taxon>
        <taxon>Lipomycetales</taxon>
        <taxon>Lipomycetaceae</taxon>
        <taxon>Lipomyces</taxon>
    </lineage>
</organism>
<reference evidence="2" key="1">
    <citation type="journal article" date="2024" name="Front. Bioeng. Biotechnol.">
        <title>Genome-scale model development and genomic sequencing of the oleaginous clade Lipomyces.</title>
        <authorList>
            <person name="Czajka J.J."/>
            <person name="Han Y."/>
            <person name="Kim J."/>
            <person name="Mondo S.J."/>
            <person name="Hofstad B.A."/>
            <person name="Robles A."/>
            <person name="Haridas S."/>
            <person name="Riley R."/>
            <person name="LaButti K."/>
            <person name="Pangilinan J."/>
            <person name="Andreopoulos W."/>
            <person name="Lipzen A."/>
            <person name="Yan J."/>
            <person name="Wang M."/>
            <person name="Ng V."/>
            <person name="Grigoriev I.V."/>
            <person name="Spatafora J.W."/>
            <person name="Magnuson J.K."/>
            <person name="Baker S.E."/>
            <person name="Pomraning K.R."/>
        </authorList>
    </citation>
    <scope>NUCLEOTIDE SEQUENCE [LARGE SCALE GENOMIC DNA]</scope>
    <source>
        <strain evidence="2">CBS 10300</strain>
    </source>
</reference>
<evidence type="ECO:0000313" key="2">
    <source>
        <dbReference type="Proteomes" id="UP001489719"/>
    </source>
</evidence>
<keyword evidence="2" id="KW-1185">Reference proteome</keyword>
<name>A0ACC3TEP8_9ASCO</name>
<dbReference type="EMBL" id="MU970196">
    <property type="protein sequence ID" value="KAK9319346.1"/>
    <property type="molecule type" value="Genomic_DNA"/>
</dbReference>